<proteinExistence type="inferred from homology"/>
<gene>
    <name evidence="10" type="ORF">GM658_02130</name>
</gene>
<dbReference type="InterPro" id="IPR050250">
    <property type="entry name" value="Macrolide_Exporter_MacB"/>
</dbReference>
<feature type="transmembrane region" description="Helical" evidence="7">
    <location>
        <begin position="330"/>
        <end position="349"/>
    </location>
</feature>
<evidence type="ECO:0000256" key="3">
    <source>
        <dbReference type="ARBA" id="ARBA00022692"/>
    </source>
</evidence>
<dbReference type="Pfam" id="PF02687">
    <property type="entry name" value="FtsX"/>
    <property type="match status" value="1"/>
</dbReference>
<feature type="transmembrane region" description="Helical" evidence="7">
    <location>
        <begin position="21"/>
        <end position="41"/>
    </location>
</feature>
<feature type="domain" description="ABC3 transporter permease C-terminal" evidence="8">
    <location>
        <begin position="280"/>
        <end position="393"/>
    </location>
</feature>
<dbReference type="GO" id="GO:0022857">
    <property type="term" value="F:transmembrane transporter activity"/>
    <property type="evidence" value="ECO:0007669"/>
    <property type="project" value="TreeGrafter"/>
</dbReference>
<accession>A0A6L6QC81</accession>
<dbReference type="Pfam" id="PF12704">
    <property type="entry name" value="MacB_PCD"/>
    <property type="match status" value="1"/>
</dbReference>
<dbReference type="InterPro" id="IPR003838">
    <property type="entry name" value="ABC3_permease_C"/>
</dbReference>
<sequence>MLRHLLKLTWKRKTRNMLLSVEIMLAFVIVFAIAATGVRYWQLYHRPLGFQYQDVWAVQLQPPMDNRFARTEGAHDLFLRALQAMPQVEDAALTNFALFQDSSMVSRFKAPDGGRETRSNMVETNDRFWYTLGMKLAAGRWPSAQDNGADAAPAVVNRRMAEELFPDRSPLGQLIVAESSDPKNAARFRIVGTIDDFRSHGEFMAPRPVVLFRQSSVDGNKTQMTLLVKMHPGTPRSFELDLQRQLKQVRNDWSYTINPLAELRTSQLAEKLVPLKILALVAVFLLAMVGFGLFGVLWQNTTRRIPEIGLRRAMGATAAGIARQIVTEQLLLSSVAMLVGLALLMQLPLTGLLGDALNWQVFSGAAALSMGVIYLLSLLCALYPGWRASRLHPAAALHHE</sequence>
<evidence type="ECO:0000256" key="2">
    <source>
        <dbReference type="ARBA" id="ARBA00022475"/>
    </source>
</evidence>
<evidence type="ECO:0000256" key="4">
    <source>
        <dbReference type="ARBA" id="ARBA00022989"/>
    </source>
</evidence>
<evidence type="ECO:0000256" key="1">
    <source>
        <dbReference type="ARBA" id="ARBA00004651"/>
    </source>
</evidence>
<dbReference type="RefSeq" id="WP_155452350.1">
    <property type="nucleotide sequence ID" value="NZ_WNKX01000001.1"/>
</dbReference>
<evidence type="ECO:0000256" key="6">
    <source>
        <dbReference type="ARBA" id="ARBA00038076"/>
    </source>
</evidence>
<comment type="caution">
    <text evidence="10">The sequence shown here is derived from an EMBL/GenBank/DDBJ whole genome shotgun (WGS) entry which is preliminary data.</text>
</comment>
<feature type="transmembrane region" description="Helical" evidence="7">
    <location>
        <begin position="277"/>
        <end position="298"/>
    </location>
</feature>
<dbReference type="PANTHER" id="PTHR30572">
    <property type="entry name" value="MEMBRANE COMPONENT OF TRANSPORTER-RELATED"/>
    <property type="match status" value="1"/>
</dbReference>
<reference evidence="10 11" key="1">
    <citation type="submission" date="2019-11" db="EMBL/GenBank/DDBJ databases">
        <title>Type strains purchased from KCTC, JCM and DSMZ.</title>
        <authorList>
            <person name="Lu H."/>
        </authorList>
    </citation>
    <scope>NUCLEOTIDE SEQUENCE [LARGE SCALE GENOMIC DNA]</scope>
    <source>
        <strain evidence="10 11">JCM 31587</strain>
    </source>
</reference>
<evidence type="ECO:0000256" key="5">
    <source>
        <dbReference type="ARBA" id="ARBA00023136"/>
    </source>
</evidence>
<dbReference type="Proteomes" id="UP000472320">
    <property type="component" value="Unassembled WGS sequence"/>
</dbReference>
<organism evidence="10 11">
    <name type="scientific">Massilia eburnea</name>
    <dbReference type="NCBI Taxonomy" id="1776165"/>
    <lineage>
        <taxon>Bacteria</taxon>
        <taxon>Pseudomonadati</taxon>
        <taxon>Pseudomonadota</taxon>
        <taxon>Betaproteobacteria</taxon>
        <taxon>Burkholderiales</taxon>
        <taxon>Oxalobacteraceae</taxon>
        <taxon>Telluria group</taxon>
        <taxon>Massilia</taxon>
    </lineage>
</organism>
<dbReference type="GO" id="GO:0005886">
    <property type="term" value="C:plasma membrane"/>
    <property type="evidence" value="ECO:0007669"/>
    <property type="project" value="UniProtKB-SubCell"/>
</dbReference>
<evidence type="ECO:0000313" key="10">
    <source>
        <dbReference type="EMBL" id="MTW09386.1"/>
    </source>
</evidence>
<dbReference type="EMBL" id="WNKX01000001">
    <property type="protein sequence ID" value="MTW09386.1"/>
    <property type="molecule type" value="Genomic_DNA"/>
</dbReference>
<name>A0A6L6QC81_9BURK</name>
<keyword evidence="5 7" id="KW-0472">Membrane</keyword>
<comment type="similarity">
    <text evidence="6">Belongs to the ABC-4 integral membrane protein family.</text>
</comment>
<keyword evidence="3 7" id="KW-0812">Transmembrane</keyword>
<evidence type="ECO:0000313" key="11">
    <source>
        <dbReference type="Proteomes" id="UP000472320"/>
    </source>
</evidence>
<feature type="domain" description="MacB-like periplasmic core" evidence="9">
    <location>
        <begin position="26"/>
        <end position="233"/>
    </location>
</feature>
<evidence type="ECO:0000259" key="9">
    <source>
        <dbReference type="Pfam" id="PF12704"/>
    </source>
</evidence>
<keyword evidence="2" id="KW-1003">Cell membrane</keyword>
<keyword evidence="11" id="KW-1185">Reference proteome</keyword>
<dbReference type="AlphaFoldDB" id="A0A6L6QC81"/>
<dbReference type="InterPro" id="IPR025857">
    <property type="entry name" value="MacB_PCD"/>
</dbReference>
<feature type="transmembrane region" description="Helical" evidence="7">
    <location>
        <begin position="361"/>
        <end position="383"/>
    </location>
</feature>
<keyword evidence="4 7" id="KW-1133">Transmembrane helix</keyword>
<evidence type="ECO:0000259" key="8">
    <source>
        <dbReference type="Pfam" id="PF02687"/>
    </source>
</evidence>
<comment type="subcellular location">
    <subcellularLocation>
        <location evidence="1">Cell membrane</location>
        <topology evidence="1">Multi-pass membrane protein</topology>
    </subcellularLocation>
</comment>
<dbReference type="OrthoDB" id="8769057at2"/>
<evidence type="ECO:0000256" key="7">
    <source>
        <dbReference type="SAM" id="Phobius"/>
    </source>
</evidence>
<dbReference type="PANTHER" id="PTHR30572:SF4">
    <property type="entry name" value="ABC TRANSPORTER PERMEASE YTRF"/>
    <property type="match status" value="1"/>
</dbReference>
<protein>
    <submittedName>
        <fullName evidence="10">FtsX-like permease family protein</fullName>
    </submittedName>
</protein>